<dbReference type="GO" id="GO:0016757">
    <property type="term" value="F:glycosyltransferase activity"/>
    <property type="evidence" value="ECO:0007669"/>
    <property type="project" value="UniProtKB-KW"/>
</dbReference>
<sequence>MVQQQVSKRQQEEITTVRPTTGSLIPNRWTKNRPVAWSAFLDTGAATETDSGIVASRRHPVMPPGVRPRSNACSMCQHCAMLSRSETGARTSTLLSTSLDRCHGFPKRSDVETGRSLGMARALRARWGFPVLQFSAPLVRWISNTPTRLPGQHAYTRNRFGRGRESSTQILADARRVTPYACRHLWMRSRHLVRYSLRFLDRADEARMEHAGRAWQGERRMVTVEPLRLPGLETIRPGGRFPVPAFWISAIALIILGLFWKLQQRLDSVFLGREELAERWRAFPQPLRPPAKKPAYQRAARTLTSPLGMVWARLRFHLEALLQRQHSDRIANKTAPVPRRWFADVSDLYEAIIRQLPLSIEDTRCLFTLLSADEQYQYAGKSGAYAPASSNEQKHLLPALSRAESIAVARKLCILAMAADGVLHGSARAALAQLLLPHLPKLSAYISAHPRTPQPSGPLSRSTIVGLLFSNAMIPHIMLGAAVVATSAGARVCIIDDWRSTLSTTYAPFLLAVGLNPYPTLAESCATFDRLRIALYRSPIGLAKRDIRLLLNETATAEDVATSPAPLLGDLVAPLLNAYDLDRLVTAPGLHAPSGTAELEALTDAVAFFRPVRAWLFTCLVPEASNEDTPTGEQHLGCLLPWGQNSVREVCYRGPNADGEEIAQVAEIPLQPHRYQMYSKGDLAAVIGANAVENARLLEEVLTNTGIDDNAVGAETSSLSSEHLVLLRETIVLNAAIILLASGLVQTIHEGIQAARQAMYAPSTLGRHGRRPGAPYVPSDAAALWRRMAYRK</sequence>
<feature type="region of interest" description="Disordered" evidence="3">
    <location>
        <begin position="1"/>
        <end position="28"/>
    </location>
</feature>
<evidence type="ECO:0000256" key="4">
    <source>
        <dbReference type="SAM" id="Phobius"/>
    </source>
</evidence>
<evidence type="ECO:0000256" key="2">
    <source>
        <dbReference type="ARBA" id="ARBA00022679"/>
    </source>
</evidence>
<protein>
    <submittedName>
        <fullName evidence="5">Uncharacterized protein</fullName>
    </submittedName>
</protein>
<feature type="compositionally biased region" description="Polar residues" evidence="3">
    <location>
        <begin position="1"/>
        <end position="24"/>
    </location>
</feature>
<dbReference type="KEGG" id="cme:CYME_CME090C"/>
<dbReference type="GeneID" id="16992861"/>
<evidence type="ECO:0000256" key="1">
    <source>
        <dbReference type="ARBA" id="ARBA00022676"/>
    </source>
</evidence>
<dbReference type="OrthoDB" id="10503030at2759"/>
<gene>
    <name evidence="5" type="ORF">CYME_CME090C</name>
</gene>
<dbReference type="Gene3D" id="3.40.1030.10">
    <property type="entry name" value="Nucleoside phosphorylase/phosphoribosyltransferase catalytic domain"/>
    <property type="match status" value="1"/>
</dbReference>
<reference evidence="5 6" key="2">
    <citation type="journal article" date="2007" name="BMC Biol.">
        <title>A 100%-complete sequence reveals unusually simple genomic features in the hot-spring red alga Cyanidioschyzon merolae.</title>
        <authorList>
            <person name="Nozaki H."/>
            <person name="Takano H."/>
            <person name="Misumi O."/>
            <person name="Terasawa K."/>
            <person name="Matsuzaki M."/>
            <person name="Maruyama S."/>
            <person name="Nishida K."/>
            <person name="Yagisawa F."/>
            <person name="Yoshida Y."/>
            <person name="Fujiwara T."/>
            <person name="Takio S."/>
            <person name="Tamura K."/>
            <person name="Chung S.J."/>
            <person name="Nakamura S."/>
            <person name="Kuroiwa H."/>
            <person name="Tanaka K."/>
            <person name="Sato N."/>
            <person name="Kuroiwa T."/>
        </authorList>
    </citation>
    <scope>NUCLEOTIDE SEQUENCE [LARGE SCALE GENOMIC DNA]</scope>
    <source>
        <strain evidence="5 6">10D</strain>
    </source>
</reference>
<dbReference type="EMBL" id="AP006487">
    <property type="protein sequence ID" value="BAM79315.1"/>
    <property type="molecule type" value="Genomic_DNA"/>
</dbReference>
<keyword evidence="4" id="KW-1133">Transmembrane helix</keyword>
<evidence type="ECO:0000313" key="5">
    <source>
        <dbReference type="EMBL" id="BAM79315.1"/>
    </source>
</evidence>
<evidence type="ECO:0000256" key="3">
    <source>
        <dbReference type="SAM" id="MobiDB-lite"/>
    </source>
</evidence>
<name>M1V4F6_CYAM1</name>
<evidence type="ECO:0000313" key="6">
    <source>
        <dbReference type="Proteomes" id="UP000007014"/>
    </source>
</evidence>
<accession>M1V4F6</accession>
<feature type="transmembrane region" description="Helical" evidence="4">
    <location>
        <begin position="241"/>
        <end position="260"/>
    </location>
</feature>
<dbReference type="RefSeq" id="XP_005535601.1">
    <property type="nucleotide sequence ID" value="XM_005535544.1"/>
</dbReference>
<keyword evidence="4" id="KW-0472">Membrane</keyword>
<proteinExistence type="predicted"/>
<keyword evidence="1" id="KW-0328">Glycosyltransferase</keyword>
<keyword evidence="6" id="KW-1185">Reference proteome</keyword>
<dbReference type="InterPro" id="IPR035902">
    <property type="entry name" value="Nuc_phospho_transferase"/>
</dbReference>
<dbReference type="SUPFAM" id="SSF52418">
    <property type="entry name" value="Nucleoside phosphorylase/phosphoribosyltransferase catalytic domain"/>
    <property type="match status" value="1"/>
</dbReference>
<dbReference type="Gramene" id="CME090CT">
    <property type="protein sequence ID" value="CME090CT"/>
    <property type="gene ID" value="CME090C"/>
</dbReference>
<organism evidence="5 6">
    <name type="scientific">Cyanidioschyzon merolae (strain NIES-3377 / 10D)</name>
    <name type="common">Unicellular red alga</name>
    <dbReference type="NCBI Taxonomy" id="280699"/>
    <lineage>
        <taxon>Eukaryota</taxon>
        <taxon>Rhodophyta</taxon>
        <taxon>Bangiophyceae</taxon>
        <taxon>Cyanidiales</taxon>
        <taxon>Cyanidiaceae</taxon>
        <taxon>Cyanidioschyzon</taxon>
    </lineage>
</organism>
<keyword evidence="4" id="KW-0812">Transmembrane</keyword>
<keyword evidence="2" id="KW-0808">Transferase</keyword>
<reference evidence="5 6" key="1">
    <citation type="journal article" date="2004" name="Nature">
        <title>Genome sequence of the ultrasmall unicellular red alga Cyanidioschyzon merolae 10D.</title>
        <authorList>
            <person name="Matsuzaki M."/>
            <person name="Misumi O."/>
            <person name="Shin-i T."/>
            <person name="Maruyama S."/>
            <person name="Takahara M."/>
            <person name="Miyagishima S."/>
            <person name="Mori T."/>
            <person name="Nishida K."/>
            <person name="Yagisawa F."/>
            <person name="Nishida K."/>
            <person name="Yoshida Y."/>
            <person name="Nishimura Y."/>
            <person name="Nakao S."/>
            <person name="Kobayashi T."/>
            <person name="Momoyama Y."/>
            <person name="Higashiyama T."/>
            <person name="Minoda A."/>
            <person name="Sano M."/>
            <person name="Nomoto H."/>
            <person name="Oishi K."/>
            <person name="Hayashi H."/>
            <person name="Ohta F."/>
            <person name="Nishizaka S."/>
            <person name="Haga S."/>
            <person name="Miura S."/>
            <person name="Morishita T."/>
            <person name="Kabeya Y."/>
            <person name="Terasawa K."/>
            <person name="Suzuki Y."/>
            <person name="Ishii Y."/>
            <person name="Asakawa S."/>
            <person name="Takano H."/>
            <person name="Ohta N."/>
            <person name="Kuroiwa H."/>
            <person name="Tanaka K."/>
            <person name="Shimizu N."/>
            <person name="Sugano S."/>
            <person name="Sato N."/>
            <person name="Nozaki H."/>
            <person name="Ogasawara N."/>
            <person name="Kohara Y."/>
            <person name="Kuroiwa T."/>
        </authorList>
    </citation>
    <scope>NUCLEOTIDE SEQUENCE [LARGE SCALE GENOMIC DNA]</scope>
    <source>
        <strain evidence="5 6">10D</strain>
    </source>
</reference>
<dbReference type="AlphaFoldDB" id="M1V4F6"/>
<dbReference type="HOGENOM" id="CLU_354660_0_0_1"/>
<dbReference type="Proteomes" id="UP000007014">
    <property type="component" value="Chromosome 5"/>
</dbReference>